<reference evidence="5" key="2">
    <citation type="submission" date="2021-09" db="EMBL/GenBank/DDBJ databases">
        <authorList>
            <person name="Gilroy R."/>
        </authorList>
    </citation>
    <scope>NUCLEOTIDE SEQUENCE</scope>
    <source>
        <strain evidence="5">CHK171-7178</strain>
    </source>
</reference>
<dbReference type="PRINTS" id="PR00032">
    <property type="entry name" value="HTHARAC"/>
</dbReference>
<keyword evidence="3" id="KW-0804">Transcription</keyword>
<dbReference type="InterPro" id="IPR020449">
    <property type="entry name" value="Tscrpt_reg_AraC-type_HTH"/>
</dbReference>
<organism evidence="5 6">
    <name type="scientific">Sporosarcina psychrophila</name>
    <name type="common">Bacillus psychrophilus</name>
    <dbReference type="NCBI Taxonomy" id="1476"/>
    <lineage>
        <taxon>Bacteria</taxon>
        <taxon>Bacillati</taxon>
        <taxon>Bacillota</taxon>
        <taxon>Bacilli</taxon>
        <taxon>Bacillales</taxon>
        <taxon>Caryophanaceae</taxon>
        <taxon>Sporosarcina</taxon>
    </lineage>
</organism>
<dbReference type="InterPro" id="IPR009057">
    <property type="entry name" value="Homeodomain-like_sf"/>
</dbReference>
<evidence type="ECO:0000313" key="5">
    <source>
        <dbReference type="EMBL" id="HJF34065.1"/>
    </source>
</evidence>
<evidence type="ECO:0000259" key="4">
    <source>
        <dbReference type="PROSITE" id="PS01124"/>
    </source>
</evidence>
<dbReference type="GO" id="GO:0043565">
    <property type="term" value="F:sequence-specific DNA binding"/>
    <property type="evidence" value="ECO:0007669"/>
    <property type="project" value="InterPro"/>
</dbReference>
<dbReference type="SMART" id="SM00342">
    <property type="entry name" value="HTH_ARAC"/>
    <property type="match status" value="1"/>
</dbReference>
<evidence type="ECO:0000313" key="6">
    <source>
        <dbReference type="Proteomes" id="UP000698173"/>
    </source>
</evidence>
<reference evidence="5" key="1">
    <citation type="journal article" date="2021" name="PeerJ">
        <title>Extensive microbial diversity within the chicken gut microbiome revealed by metagenomics and culture.</title>
        <authorList>
            <person name="Gilroy R."/>
            <person name="Ravi A."/>
            <person name="Getino M."/>
            <person name="Pursley I."/>
            <person name="Horton D.L."/>
            <person name="Alikhan N.F."/>
            <person name="Baker D."/>
            <person name="Gharbi K."/>
            <person name="Hall N."/>
            <person name="Watson M."/>
            <person name="Adriaenssens E.M."/>
            <person name="Foster-Nyarko E."/>
            <person name="Jarju S."/>
            <person name="Secka A."/>
            <person name="Antonio M."/>
            <person name="Oren A."/>
            <person name="Chaudhuri R.R."/>
            <person name="La Ragione R."/>
            <person name="Hildebrand F."/>
            <person name="Pallen M.J."/>
        </authorList>
    </citation>
    <scope>NUCLEOTIDE SEQUENCE</scope>
    <source>
        <strain evidence="5">CHK171-7178</strain>
    </source>
</reference>
<dbReference type="PANTHER" id="PTHR43280">
    <property type="entry name" value="ARAC-FAMILY TRANSCRIPTIONAL REGULATOR"/>
    <property type="match status" value="1"/>
</dbReference>
<comment type="caution">
    <text evidence="5">The sequence shown here is derived from an EMBL/GenBank/DDBJ whole genome shotgun (WGS) entry which is preliminary data.</text>
</comment>
<gene>
    <name evidence="5" type="ORF">K8V56_20070</name>
</gene>
<dbReference type="PROSITE" id="PS01124">
    <property type="entry name" value="HTH_ARAC_FAMILY_2"/>
    <property type="match status" value="1"/>
</dbReference>
<dbReference type="Proteomes" id="UP000698173">
    <property type="component" value="Unassembled WGS sequence"/>
</dbReference>
<dbReference type="PANTHER" id="PTHR43280:SF2">
    <property type="entry name" value="HTH-TYPE TRANSCRIPTIONAL REGULATOR EXSA"/>
    <property type="match status" value="1"/>
</dbReference>
<dbReference type="GO" id="GO:0003700">
    <property type="term" value="F:DNA-binding transcription factor activity"/>
    <property type="evidence" value="ECO:0007669"/>
    <property type="project" value="InterPro"/>
</dbReference>
<dbReference type="Pfam" id="PF12833">
    <property type="entry name" value="HTH_18"/>
    <property type="match status" value="1"/>
</dbReference>
<evidence type="ECO:0000256" key="2">
    <source>
        <dbReference type="ARBA" id="ARBA00023125"/>
    </source>
</evidence>
<dbReference type="InterPro" id="IPR018060">
    <property type="entry name" value="HTH_AraC"/>
</dbReference>
<evidence type="ECO:0000256" key="3">
    <source>
        <dbReference type="ARBA" id="ARBA00023163"/>
    </source>
</evidence>
<dbReference type="AlphaFoldDB" id="A0A921G3B9"/>
<name>A0A921G3B9_SPOPS</name>
<accession>A0A921G3B9</accession>
<protein>
    <submittedName>
        <fullName evidence="5">AraC family transcriptional regulator</fullName>
    </submittedName>
</protein>
<feature type="domain" description="HTH araC/xylS-type" evidence="4">
    <location>
        <begin position="148"/>
        <end position="246"/>
    </location>
</feature>
<dbReference type="Gene3D" id="1.10.10.60">
    <property type="entry name" value="Homeodomain-like"/>
    <property type="match status" value="2"/>
</dbReference>
<dbReference type="EMBL" id="DYWT01000302">
    <property type="protein sequence ID" value="HJF34065.1"/>
    <property type="molecule type" value="Genomic_DNA"/>
</dbReference>
<proteinExistence type="predicted"/>
<evidence type="ECO:0000256" key="1">
    <source>
        <dbReference type="ARBA" id="ARBA00023015"/>
    </source>
</evidence>
<keyword evidence="1" id="KW-0805">Transcription regulation</keyword>
<dbReference type="SUPFAM" id="SSF46689">
    <property type="entry name" value="Homeodomain-like"/>
    <property type="match status" value="2"/>
</dbReference>
<sequence length="269" mass="31987">MKVTYDRRQPEIDNVPINEMKQHDSYEKNENFFGMEEKLLNHLFRAEKEEAQQEIRIILDSLIMHTEHKDFDVIKYYLISLSSLVARHLEKNTHTPHRAFDFNLDCFILIDSKLNEKNRIEFVDDLIEFYTHILSETKQPELIHGTVNDVIDFINNNVESAMTVEEIAKIVNISTSHLSRIFREHTGTTLVEYIAIRKVEESQYHLRFSEDKISDISDRFHFCNQSYFTRIFKKYTGQTPRRFRSSLAGEYFRYTINGEEKNFLDGQSL</sequence>
<keyword evidence="2" id="KW-0238">DNA-binding</keyword>